<keyword evidence="2" id="KW-0472">Membrane</keyword>
<reference evidence="3" key="1">
    <citation type="submission" date="2020-08" db="EMBL/GenBank/DDBJ databases">
        <title>Multicomponent nature underlies the extraordinary mechanical properties of spider dragline silk.</title>
        <authorList>
            <person name="Kono N."/>
            <person name="Nakamura H."/>
            <person name="Mori M."/>
            <person name="Yoshida Y."/>
            <person name="Ohtoshi R."/>
            <person name="Malay A.D."/>
            <person name="Moran D.A.P."/>
            <person name="Tomita M."/>
            <person name="Numata K."/>
            <person name="Arakawa K."/>
        </authorList>
    </citation>
    <scope>NUCLEOTIDE SEQUENCE</scope>
</reference>
<keyword evidence="4" id="KW-1185">Reference proteome</keyword>
<keyword evidence="2" id="KW-1133">Transmembrane helix</keyword>
<gene>
    <name evidence="3" type="ORF">NPIL_578951</name>
</gene>
<organism evidence="3 4">
    <name type="scientific">Nephila pilipes</name>
    <name type="common">Giant wood spider</name>
    <name type="synonym">Nephila maculata</name>
    <dbReference type="NCBI Taxonomy" id="299642"/>
    <lineage>
        <taxon>Eukaryota</taxon>
        <taxon>Metazoa</taxon>
        <taxon>Ecdysozoa</taxon>
        <taxon>Arthropoda</taxon>
        <taxon>Chelicerata</taxon>
        <taxon>Arachnida</taxon>
        <taxon>Araneae</taxon>
        <taxon>Araneomorphae</taxon>
        <taxon>Entelegynae</taxon>
        <taxon>Araneoidea</taxon>
        <taxon>Nephilidae</taxon>
        <taxon>Nephila</taxon>
    </lineage>
</organism>
<evidence type="ECO:0000256" key="2">
    <source>
        <dbReference type="SAM" id="Phobius"/>
    </source>
</evidence>
<dbReference type="EMBL" id="BMAW01046826">
    <property type="protein sequence ID" value="GFS57476.1"/>
    <property type="molecule type" value="Genomic_DNA"/>
</dbReference>
<comment type="caution">
    <text evidence="3">The sequence shown here is derived from an EMBL/GenBank/DDBJ whole genome shotgun (WGS) entry which is preliminary data.</text>
</comment>
<proteinExistence type="predicted"/>
<keyword evidence="2" id="KW-0812">Transmembrane</keyword>
<feature type="transmembrane region" description="Helical" evidence="2">
    <location>
        <begin position="200"/>
        <end position="218"/>
    </location>
</feature>
<name>A0A8X6ISE9_NEPPI</name>
<evidence type="ECO:0000313" key="3">
    <source>
        <dbReference type="EMBL" id="GFS57476.1"/>
    </source>
</evidence>
<evidence type="ECO:0000313" key="4">
    <source>
        <dbReference type="Proteomes" id="UP000887013"/>
    </source>
</evidence>
<feature type="transmembrane region" description="Helical" evidence="2">
    <location>
        <begin position="142"/>
        <end position="165"/>
    </location>
</feature>
<feature type="transmembrane region" description="Helical" evidence="2">
    <location>
        <begin position="113"/>
        <end position="130"/>
    </location>
</feature>
<dbReference type="AlphaFoldDB" id="A0A8X6ISE9"/>
<feature type="non-terminal residue" evidence="3">
    <location>
        <position position="232"/>
    </location>
</feature>
<evidence type="ECO:0000256" key="1">
    <source>
        <dbReference type="SAM" id="MobiDB-lite"/>
    </source>
</evidence>
<accession>A0A8X6ISE9</accession>
<sequence>LKVLRADDPSTDEDSLVASTASGRSNEETSGYDSGSVSETRRRRAGSLKVEPIIKEGITDVLTTRLPNQHFTVCNTSMEVFLRLLWSLYPLAFVIIGWIYNGLCPANEFLPKLMVLTGILAIAAILFRIIKVHWFLPDDDTFRILFGSIPLSIDFVFVNAFYILYKWINRFKPSINQSSRYYCDADFYNIAWQLTEVSKWFVLAYVILKIGQGVLFMSKIFKSLWNTIFEDL</sequence>
<dbReference type="Proteomes" id="UP000887013">
    <property type="component" value="Unassembled WGS sequence"/>
</dbReference>
<protein>
    <submittedName>
        <fullName evidence="3">Uncharacterized protein</fullName>
    </submittedName>
</protein>
<feature type="transmembrane region" description="Helical" evidence="2">
    <location>
        <begin position="80"/>
        <end position="101"/>
    </location>
</feature>
<feature type="region of interest" description="Disordered" evidence="1">
    <location>
        <begin position="1"/>
        <end position="44"/>
    </location>
</feature>
<feature type="compositionally biased region" description="Polar residues" evidence="1">
    <location>
        <begin position="17"/>
        <end position="38"/>
    </location>
</feature>